<protein>
    <submittedName>
        <fullName evidence="3">Uncharacterized protein</fullName>
    </submittedName>
</protein>
<evidence type="ECO:0000313" key="4">
    <source>
        <dbReference type="Proteomes" id="UP001164746"/>
    </source>
</evidence>
<gene>
    <name evidence="3" type="ORF">MAR_015829</name>
</gene>
<feature type="region of interest" description="Disordered" evidence="1">
    <location>
        <begin position="635"/>
        <end position="668"/>
    </location>
</feature>
<accession>A0ABY7FID2</accession>
<feature type="region of interest" description="Disordered" evidence="1">
    <location>
        <begin position="372"/>
        <end position="393"/>
    </location>
</feature>
<proteinExistence type="predicted"/>
<feature type="transmembrane region" description="Helical" evidence="2">
    <location>
        <begin position="289"/>
        <end position="312"/>
    </location>
</feature>
<dbReference type="EMBL" id="CP111023">
    <property type="protein sequence ID" value="WAR21855.1"/>
    <property type="molecule type" value="Genomic_DNA"/>
</dbReference>
<organism evidence="3 4">
    <name type="scientific">Mya arenaria</name>
    <name type="common">Soft-shell clam</name>
    <dbReference type="NCBI Taxonomy" id="6604"/>
    <lineage>
        <taxon>Eukaryota</taxon>
        <taxon>Metazoa</taxon>
        <taxon>Spiralia</taxon>
        <taxon>Lophotrochozoa</taxon>
        <taxon>Mollusca</taxon>
        <taxon>Bivalvia</taxon>
        <taxon>Autobranchia</taxon>
        <taxon>Heteroconchia</taxon>
        <taxon>Euheterodonta</taxon>
        <taxon>Imparidentia</taxon>
        <taxon>Neoheterodontei</taxon>
        <taxon>Myida</taxon>
        <taxon>Myoidea</taxon>
        <taxon>Myidae</taxon>
        <taxon>Mya</taxon>
    </lineage>
</organism>
<sequence length="668" mass="73078">MNFCYEQGGVPVSVTNDDVISMTYSSLVLKNGIRVWTADYNLHTPAPNSTMLRCGYVTVTDFAHPHGDVIYGDCRALKFFICCKNKSESKCPDSELHVHRGTWYEAASCRINVSLGSHRPQDLVTGGEYWTYSVHKIDITWNSIGSDTDANVTGGDAPAQCGITSGSLTTTRPPQFINCTSLLLPAFCRFNRITYPISVTPTSLPVTSPSIHVTSSSPQVTSSTPQMTLSITIRTSPVVSISQSAGPSQPGTSVEQGPNWPGTWTVGAAYNRDTTISHFEPAVSEGHTLIIGLTTGAACVLVITILLMGFILRFRRRKSQSSLIHNDISMNNASEASAPRRGNNNIHNNTYSISAINHACPEYDDVPNDLYQNRQSGDGFADPNENNHTNSLKDKVDHKNSFQHLAAVVSLVYGKGQPGALSKATCNVPRPTEVKVDNTDVCEDINDEKYRFNEQYTGKGGEKCQRCSNNDSSPCKTSVELETEGYLVPRTLANNVTDTRMLENHTTDVTEHTLDEFLTDEEASCFDDFSSDESFEGELVLKDDVSCGETKASGLDDDLSHFNTYEDRMGCVSRWKGGPPHYNDGGERGNRVSGMSGWEYDRHHYNGDGEHGHRMTGMSRCEGDTPHYHYNAYEDIDGEGGDSDTSITAPCGSNRPVGDGGARYPSTH</sequence>
<keyword evidence="2" id="KW-0472">Membrane</keyword>
<reference evidence="3" key="1">
    <citation type="submission" date="2022-11" db="EMBL/GenBank/DDBJ databases">
        <title>Centuries of genome instability and evolution in soft-shell clam transmissible cancer (bioRxiv).</title>
        <authorList>
            <person name="Hart S.F.M."/>
            <person name="Yonemitsu M.A."/>
            <person name="Giersch R.M."/>
            <person name="Beal B.F."/>
            <person name="Arriagada G."/>
            <person name="Davis B.W."/>
            <person name="Ostrander E.A."/>
            <person name="Goff S.P."/>
            <person name="Metzger M.J."/>
        </authorList>
    </citation>
    <scope>NUCLEOTIDE SEQUENCE</scope>
    <source>
        <strain evidence="3">MELC-2E11</strain>
        <tissue evidence="3">Siphon/mantle</tissue>
    </source>
</reference>
<dbReference type="Proteomes" id="UP001164746">
    <property type="component" value="Chromosome 12"/>
</dbReference>
<name>A0ABY7FID2_MYAAR</name>
<keyword evidence="2" id="KW-0812">Transmembrane</keyword>
<evidence type="ECO:0000256" key="2">
    <source>
        <dbReference type="SAM" id="Phobius"/>
    </source>
</evidence>
<keyword evidence="2" id="KW-1133">Transmembrane helix</keyword>
<evidence type="ECO:0000256" key="1">
    <source>
        <dbReference type="SAM" id="MobiDB-lite"/>
    </source>
</evidence>
<keyword evidence="4" id="KW-1185">Reference proteome</keyword>
<evidence type="ECO:0000313" key="3">
    <source>
        <dbReference type="EMBL" id="WAR21855.1"/>
    </source>
</evidence>